<dbReference type="PANTHER" id="PTHR15907">
    <property type="entry name" value="DUF614 FAMILY PROTEIN-RELATED"/>
    <property type="match status" value="1"/>
</dbReference>
<protein>
    <submittedName>
        <fullName evidence="3">Uncharacterized protein</fullName>
    </submittedName>
</protein>
<reference evidence="3" key="2">
    <citation type="submission" date="2024-06" db="UniProtKB">
        <authorList>
            <consortium name="EnsemblMetazoa"/>
        </authorList>
    </citation>
    <scope>IDENTIFICATION</scope>
</reference>
<organism evidence="3 4">
    <name type="scientific">Amphimedon queenslandica</name>
    <name type="common">Sponge</name>
    <dbReference type="NCBI Taxonomy" id="400682"/>
    <lineage>
        <taxon>Eukaryota</taxon>
        <taxon>Metazoa</taxon>
        <taxon>Porifera</taxon>
        <taxon>Demospongiae</taxon>
        <taxon>Heteroscleromorpha</taxon>
        <taxon>Haplosclerida</taxon>
        <taxon>Niphatidae</taxon>
        <taxon>Amphimedon</taxon>
    </lineage>
</organism>
<keyword evidence="4" id="KW-1185">Reference proteome</keyword>
<dbReference type="NCBIfam" id="TIGR01571">
    <property type="entry name" value="A_thal_Cys_rich"/>
    <property type="match status" value="1"/>
</dbReference>
<accession>A0AAN0IW78</accession>
<dbReference type="Proteomes" id="UP000007879">
    <property type="component" value="Unassembled WGS sequence"/>
</dbReference>
<keyword evidence="2" id="KW-0812">Transmembrane</keyword>
<proteinExistence type="inferred from homology"/>
<evidence type="ECO:0000256" key="2">
    <source>
        <dbReference type="SAM" id="Phobius"/>
    </source>
</evidence>
<keyword evidence="2" id="KW-0472">Membrane</keyword>
<dbReference type="InterPro" id="IPR006461">
    <property type="entry name" value="PLAC_motif_containing"/>
</dbReference>
<feature type="transmembrane region" description="Helical" evidence="2">
    <location>
        <begin position="29"/>
        <end position="46"/>
    </location>
</feature>
<dbReference type="AlphaFoldDB" id="A0AAN0IW78"/>
<evidence type="ECO:0000256" key="1">
    <source>
        <dbReference type="ARBA" id="ARBA00009024"/>
    </source>
</evidence>
<gene>
    <name evidence="3" type="primary">100631683</name>
</gene>
<evidence type="ECO:0000313" key="4">
    <source>
        <dbReference type="Proteomes" id="UP000007879"/>
    </source>
</evidence>
<reference evidence="4" key="1">
    <citation type="journal article" date="2010" name="Nature">
        <title>The Amphimedon queenslandica genome and the evolution of animal complexity.</title>
        <authorList>
            <person name="Srivastava M."/>
            <person name="Simakov O."/>
            <person name="Chapman J."/>
            <person name="Fahey B."/>
            <person name="Gauthier M.E."/>
            <person name="Mitros T."/>
            <person name="Richards G.S."/>
            <person name="Conaco C."/>
            <person name="Dacre M."/>
            <person name="Hellsten U."/>
            <person name="Larroux C."/>
            <person name="Putnam N.H."/>
            <person name="Stanke M."/>
            <person name="Adamska M."/>
            <person name="Darling A."/>
            <person name="Degnan S.M."/>
            <person name="Oakley T.H."/>
            <person name="Plachetzki D.C."/>
            <person name="Zhai Y."/>
            <person name="Adamski M."/>
            <person name="Calcino A."/>
            <person name="Cummins S.F."/>
            <person name="Goodstein D.M."/>
            <person name="Harris C."/>
            <person name="Jackson D.J."/>
            <person name="Leys S.P."/>
            <person name="Shu S."/>
            <person name="Woodcroft B.J."/>
            <person name="Vervoort M."/>
            <person name="Kosik K.S."/>
            <person name="Manning G."/>
            <person name="Degnan B.M."/>
            <person name="Rokhsar D.S."/>
        </authorList>
    </citation>
    <scope>NUCLEOTIDE SEQUENCE [LARGE SCALE GENOMIC DNA]</scope>
</reference>
<comment type="similarity">
    <text evidence="1">Belongs to the cornifelin family.</text>
</comment>
<dbReference type="EnsemblMetazoa" id="XM_019993124.1">
    <property type="protein sequence ID" value="XP_019848683.1"/>
    <property type="gene ID" value="LOC100631683"/>
</dbReference>
<keyword evidence="2" id="KW-1133">Transmembrane helix</keyword>
<name>A0AAN0IW78_AMPQE</name>
<dbReference type="Pfam" id="PF04749">
    <property type="entry name" value="PLAC8"/>
    <property type="match status" value="1"/>
</dbReference>
<sequence length="94" mass="10484">MDLSRSLVTFLVPCYTNGRNAEATGESCIMHAIYFLIPLVGFYCHATTRGKIREKKNIDGTFFNDLLCSICCAYCALIQEGQELSPSSFSMARE</sequence>
<evidence type="ECO:0000313" key="3">
    <source>
        <dbReference type="EnsemblMetazoa" id="XP_019848683.1"/>
    </source>
</evidence>